<dbReference type="InterPro" id="IPR050091">
    <property type="entry name" value="PKS_NRPS_Biosynth_Enz"/>
</dbReference>
<feature type="region of interest" description="Disordered" evidence="3">
    <location>
        <begin position="121"/>
        <end position="141"/>
    </location>
</feature>
<feature type="non-terminal residue" evidence="6">
    <location>
        <position position="1"/>
    </location>
</feature>
<evidence type="ECO:0000259" key="5">
    <source>
        <dbReference type="SMART" id="SM00823"/>
    </source>
</evidence>
<sequence>WERGEGPRRGAVSAFGMGGVNAHVILEEAPEAPVRAGAVPGSRVVRVTGADETAVRALAAAYADRFDAARDDWETADLCHTANVGRSPLEFQTAVVGRDAAELATALRAVAAGRVPIARADGGHPAERAPEDAAPAGAPHGPADVADVVALVRAGHAHVDWAALSPPGARATDLPTYPFAAQKHWHTHRAAAPAAPPAPTAPAAAPAAGTDRRPEALRVVWDTAEAPSPADVPGRATVCPVTSDPALREALTAALRDRGAVVVGTAADADTVIVVDAPGGPAAEPPDLSAFWTELADLVKRLPAHGTLLRVGHHGVAVHGAERARVRPETAATAMAVRAACAESRKHSAVVDLDPADPVEVRARQIAAEYAALPHGSGTGPGTEPPSGVLAAYRRGVRYAPRAVAAPPGPSYDLHGDGYYLVTGGLGAVGRLLIRRLVDRGALRVGVVGRSALDADRSAELRDLSRRAEVAYLSCDVRDASALADAARRFGARWGRLRGVVHCSGRVNPFGAMHRRPWSDAVKVTDPKITGSLNAVRLARERGADFAVLVSSIAGSMARAGRGLVDYSLANAYQLALAERENGTATTVTAHAWPNWTGTGMEADASYSAAHSLGADEAADAFLDHLRSGGAVVFPGAAPTPARNGSAVPSVPAGLSVPYAPADSAAPPAPGAGLPAEAGTTGPSPLMTRAVPVRDAARPGTHPAGARTRGATPAPAAGGPDHAVMRGHVRDAFVHVLGEDPGDRAIRTLGLDSLVIAELTTVLEQRGGRTVDPSLLMRAGTADDLASALVADTQPSPGAPPAPAAARNGTGDGAGGPHLPAPKAPGAPGIPSALSALLHPLLAHDRDR</sequence>
<dbReference type="InterPro" id="IPR020806">
    <property type="entry name" value="PKS_PP-bd"/>
</dbReference>
<feature type="domain" description="Polyketide synthase-like phosphopantetheine-binding" evidence="5">
    <location>
        <begin position="722"/>
        <end position="793"/>
    </location>
</feature>
<dbReference type="GO" id="GO:0071770">
    <property type="term" value="P:DIM/DIP cell wall layer assembly"/>
    <property type="evidence" value="ECO:0007669"/>
    <property type="project" value="TreeGrafter"/>
</dbReference>
<dbReference type="InterPro" id="IPR009081">
    <property type="entry name" value="PP-bd_ACP"/>
</dbReference>
<dbReference type="SMART" id="SM00823">
    <property type="entry name" value="PKS_PP"/>
    <property type="match status" value="1"/>
</dbReference>
<dbReference type="Pfam" id="PF16197">
    <property type="entry name" value="KAsynt_C_assoc"/>
    <property type="match status" value="1"/>
</dbReference>
<dbReference type="AlphaFoldDB" id="A0A1G6ZT98"/>
<dbReference type="InterPro" id="IPR036291">
    <property type="entry name" value="NAD(P)-bd_dom_sf"/>
</dbReference>
<dbReference type="InterPro" id="IPR032821">
    <property type="entry name" value="PKS_assoc"/>
</dbReference>
<keyword evidence="7" id="KW-1185">Reference proteome</keyword>
<feature type="compositionally biased region" description="Low complexity" evidence="3">
    <location>
        <begin position="663"/>
        <end position="683"/>
    </location>
</feature>
<dbReference type="Proteomes" id="UP000182100">
    <property type="component" value="Unassembled WGS sequence"/>
</dbReference>
<evidence type="ECO:0000259" key="4">
    <source>
        <dbReference type="SMART" id="SM00822"/>
    </source>
</evidence>
<evidence type="ECO:0000256" key="2">
    <source>
        <dbReference type="ARBA" id="ARBA00022553"/>
    </source>
</evidence>
<keyword evidence="2" id="KW-0597">Phosphoprotein</keyword>
<evidence type="ECO:0000313" key="7">
    <source>
        <dbReference type="Proteomes" id="UP000182100"/>
    </source>
</evidence>
<protein>
    <submittedName>
        <fullName evidence="6">Polyketide synthase PksL</fullName>
    </submittedName>
</protein>
<evidence type="ECO:0000256" key="3">
    <source>
        <dbReference type="SAM" id="MobiDB-lite"/>
    </source>
</evidence>
<dbReference type="Gene3D" id="3.40.50.720">
    <property type="entry name" value="NAD(P)-binding Rossmann-like Domain"/>
    <property type="match status" value="1"/>
</dbReference>
<dbReference type="SUPFAM" id="SSF51735">
    <property type="entry name" value="NAD(P)-binding Rossmann-fold domains"/>
    <property type="match status" value="1"/>
</dbReference>
<dbReference type="Gene3D" id="3.40.47.10">
    <property type="match status" value="1"/>
</dbReference>
<dbReference type="PANTHER" id="PTHR43775">
    <property type="entry name" value="FATTY ACID SYNTHASE"/>
    <property type="match status" value="1"/>
</dbReference>
<feature type="region of interest" description="Disordered" evidence="3">
    <location>
        <begin position="791"/>
        <end position="832"/>
    </location>
</feature>
<gene>
    <name evidence="6" type="ORF">SAMN05216505_1161</name>
</gene>
<dbReference type="GO" id="GO:0005737">
    <property type="term" value="C:cytoplasm"/>
    <property type="evidence" value="ECO:0007669"/>
    <property type="project" value="TreeGrafter"/>
</dbReference>
<dbReference type="GO" id="GO:0031177">
    <property type="term" value="F:phosphopantetheine binding"/>
    <property type="evidence" value="ECO:0007669"/>
    <property type="project" value="InterPro"/>
</dbReference>
<feature type="compositionally biased region" description="Low complexity" evidence="3">
    <location>
        <begin position="703"/>
        <end position="720"/>
    </location>
</feature>
<dbReference type="GO" id="GO:0004312">
    <property type="term" value="F:fatty acid synthase activity"/>
    <property type="evidence" value="ECO:0007669"/>
    <property type="project" value="TreeGrafter"/>
</dbReference>
<feature type="domain" description="Ketoreductase" evidence="4">
    <location>
        <begin position="418"/>
        <end position="599"/>
    </location>
</feature>
<name>A0A1G6ZT98_9ACTN</name>
<dbReference type="GO" id="GO:0005886">
    <property type="term" value="C:plasma membrane"/>
    <property type="evidence" value="ECO:0007669"/>
    <property type="project" value="TreeGrafter"/>
</dbReference>
<dbReference type="InterPro" id="IPR057326">
    <property type="entry name" value="KR_dom"/>
</dbReference>
<dbReference type="InterPro" id="IPR036736">
    <property type="entry name" value="ACP-like_sf"/>
</dbReference>
<feature type="region of interest" description="Disordered" evidence="3">
    <location>
        <begin position="190"/>
        <end position="212"/>
    </location>
</feature>
<proteinExistence type="predicted"/>
<dbReference type="PANTHER" id="PTHR43775:SF37">
    <property type="entry name" value="SI:DKEY-61P9.11"/>
    <property type="match status" value="1"/>
</dbReference>
<dbReference type="GO" id="GO:0006633">
    <property type="term" value="P:fatty acid biosynthetic process"/>
    <property type="evidence" value="ECO:0007669"/>
    <property type="project" value="TreeGrafter"/>
</dbReference>
<keyword evidence="1" id="KW-0596">Phosphopantetheine</keyword>
<dbReference type="Gene3D" id="1.10.1240.100">
    <property type="match status" value="1"/>
</dbReference>
<dbReference type="SUPFAM" id="SSF47336">
    <property type="entry name" value="ACP-like"/>
    <property type="match status" value="1"/>
</dbReference>
<dbReference type="Pfam" id="PF08659">
    <property type="entry name" value="KR"/>
    <property type="match status" value="1"/>
</dbReference>
<evidence type="ECO:0000256" key="1">
    <source>
        <dbReference type="ARBA" id="ARBA00022450"/>
    </source>
</evidence>
<dbReference type="InterPro" id="IPR016039">
    <property type="entry name" value="Thiolase-like"/>
</dbReference>
<feature type="compositionally biased region" description="Low complexity" evidence="3">
    <location>
        <begin position="132"/>
        <end position="141"/>
    </location>
</feature>
<evidence type="ECO:0000313" key="6">
    <source>
        <dbReference type="EMBL" id="SDE05477.1"/>
    </source>
</evidence>
<dbReference type="Gene3D" id="1.10.1200.10">
    <property type="entry name" value="ACP-like"/>
    <property type="match status" value="1"/>
</dbReference>
<feature type="compositionally biased region" description="Basic and acidic residues" evidence="3">
    <location>
        <begin position="121"/>
        <end position="131"/>
    </location>
</feature>
<accession>A0A1G6ZT98</accession>
<dbReference type="EMBL" id="FMZK01000016">
    <property type="protein sequence ID" value="SDE05477.1"/>
    <property type="molecule type" value="Genomic_DNA"/>
</dbReference>
<dbReference type="SMART" id="SM00822">
    <property type="entry name" value="PKS_KR"/>
    <property type="match status" value="1"/>
</dbReference>
<reference evidence="7" key="1">
    <citation type="submission" date="2016-10" db="EMBL/GenBank/DDBJ databases">
        <authorList>
            <person name="Varghese N."/>
            <person name="Submissions S."/>
        </authorList>
    </citation>
    <scope>NUCLEOTIDE SEQUENCE [LARGE SCALE GENOMIC DNA]</scope>
    <source>
        <strain evidence="7">CGMCC 4.3504</strain>
    </source>
</reference>
<feature type="region of interest" description="Disordered" evidence="3">
    <location>
        <begin position="663"/>
        <end position="723"/>
    </location>
</feature>
<dbReference type="InterPro" id="IPR013968">
    <property type="entry name" value="PKS_KR"/>
</dbReference>
<organism evidence="6 7">
    <name type="scientific">Streptomyces prasinopilosus</name>
    <dbReference type="NCBI Taxonomy" id="67344"/>
    <lineage>
        <taxon>Bacteria</taxon>
        <taxon>Bacillati</taxon>
        <taxon>Actinomycetota</taxon>
        <taxon>Actinomycetes</taxon>
        <taxon>Kitasatosporales</taxon>
        <taxon>Streptomycetaceae</taxon>
        <taxon>Streptomyces</taxon>
    </lineage>
</organism>
<dbReference type="Pfam" id="PF00550">
    <property type="entry name" value="PP-binding"/>
    <property type="match status" value="1"/>
</dbReference>
<dbReference type="GO" id="GO:0017000">
    <property type="term" value="P:antibiotic biosynthetic process"/>
    <property type="evidence" value="ECO:0007669"/>
    <property type="project" value="UniProtKB-ARBA"/>
</dbReference>
<dbReference type="STRING" id="67344.SAMN05216505_1161"/>